<keyword evidence="1" id="KW-0671">Queuosine biosynthesis</keyword>
<dbReference type="KEGG" id="paru:CYR75_00900"/>
<keyword evidence="3" id="KW-1185">Reference proteome</keyword>
<dbReference type="SUPFAM" id="SSF52402">
    <property type="entry name" value="Adenine nucleotide alpha hydrolases-like"/>
    <property type="match status" value="1"/>
</dbReference>
<gene>
    <name evidence="2" type="ORF">CYR75_00900</name>
</gene>
<organism evidence="2 3">
    <name type="scientific">Paracoccus jeotgali</name>
    <dbReference type="NCBI Taxonomy" id="2065379"/>
    <lineage>
        <taxon>Bacteria</taxon>
        <taxon>Pseudomonadati</taxon>
        <taxon>Pseudomonadota</taxon>
        <taxon>Alphaproteobacteria</taxon>
        <taxon>Rhodobacterales</taxon>
        <taxon>Paracoccaceae</taxon>
        <taxon>Paracoccus</taxon>
    </lineage>
</organism>
<reference evidence="3" key="1">
    <citation type="submission" date="2017-12" db="EMBL/GenBank/DDBJ databases">
        <title>Genomic analysis of Paracoccus sp. CBA4604.</title>
        <authorList>
            <person name="Roh S.W."/>
            <person name="Kim J.Y."/>
            <person name="Kim J.S."/>
        </authorList>
    </citation>
    <scope>NUCLEOTIDE SEQUENCE [LARGE SCALE GENOMIC DNA]</scope>
    <source>
        <strain evidence="3">CBA4604</strain>
    </source>
</reference>
<protein>
    <recommendedName>
        <fullName evidence="4">ATPase</fullName>
    </recommendedName>
</protein>
<accession>A0A2K9MBQ8</accession>
<sequence length="455" mass="51007">MGSATKHLHVLEKGQRLGRTKSPGVVTAAIERQITFDAAILDTLDVKGCQPLHYDLLVICAAIEFADRRWRRPRGWSRNLHLTMPVIDLTAWQKPAVQEELVSVLRHLTGDDWQFTFVQAENHSPIGDRQGILNFPTTKTFAIAYSDGLDSRAVSALSGTKDEGLCIRVANFRNRRKKGDSYFTQIPFKVKGFRSNESSFRSRGFQFAAVTAIVAHLANLTKVIVPESGQGALGPVLLPLHNIYPDYRNHPTFFRRMERFVQSVLNHKVRYEQPRLWSTKGQTLRAFLEIPGKAEDDLKSARSCWQNRRIVNTDGGKKQCGLCAACLLRRLSMHAAGITEKPDAYVISDLSSPDLHEALSCLPRKADRDIMAEYGSVGARHLQQLAEMADLPDSDLRAHAWEIAAATGASYAETLGRLRALLMTHAQEWQAFLSAQGKQSFLRSWMEGGRYGRPE</sequence>
<dbReference type="EMBL" id="CP025583">
    <property type="protein sequence ID" value="AUM73043.1"/>
    <property type="molecule type" value="Genomic_DNA"/>
</dbReference>
<evidence type="ECO:0000313" key="2">
    <source>
        <dbReference type="EMBL" id="AUM73043.1"/>
    </source>
</evidence>
<dbReference type="GO" id="GO:0008616">
    <property type="term" value="P:tRNA queuosine(34) biosynthetic process"/>
    <property type="evidence" value="ECO:0007669"/>
    <property type="project" value="UniProtKB-KW"/>
</dbReference>
<evidence type="ECO:0000313" key="3">
    <source>
        <dbReference type="Proteomes" id="UP000234882"/>
    </source>
</evidence>
<dbReference type="Proteomes" id="UP000234882">
    <property type="component" value="Chromosome"/>
</dbReference>
<evidence type="ECO:0000256" key="1">
    <source>
        <dbReference type="ARBA" id="ARBA00022785"/>
    </source>
</evidence>
<dbReference type="AlphaFoldDB" id="A0A2K9MBQ8"/>
<name>A0A2K9MBQ8_9RHOB</name>
<proteinExistence type="predicted"/>
<dbReference type="Gene3D" id="3.40.50.620">
    <property type="entry name" value="HUPs"/>
    <property type="match status" value="1"/>
</dbReference>
<dbReference type="InterPro" id="IPR018317">
    <property type="entry name" value="QueC"/>
</dbReference>
<evidence type="ECO:0008006" key="4">
    <source>
        <dbReference type="Google" id="ProtNLM"/>
    </source>
</evidence>
<dbReference type="OrthoDB" id="9789567at2"/>
<dbReference type="Pfam" id="PF06508">
    <property type="entry name" value="QueC"/>
    <property type="match status" value="1"/>
</dbReference>
<dbReference type="InterPro" id="IPR014729">
    <property type="entry name" value="Rossmann-like_a/b/a_fold"/>
</dbReference>